<dbReference type="EMBL" id="JAAIUW010000009">
    <property type="protein sequence ID" value="KAF7817519.1"/>
    <property type="molecule type" value="Genomic_DNA"/>
</dbReference>
<dbReference type="Proteomes" id="UP000634136">
    <property type="component" value="Unassembled WGS sequence"/>
</dbReference>
<evidence type="ECO:0000313" key="1">
    <source>
        <dbReference type="EMBL" id="KAF7817519.1"/>
    </source>
</evidence>
<dbReference type="AlphaFoldDB" id="A0A834WHT2"/>
<keyword evidence="2" id="KW-1185">Reference proteome</keyword>
<protein>
    <submittedName>
        <fullName evidence="1">Uncharacterized protein</fullName>
    </submittedName>
</protein>
<name>A0A834WHT2_9FABA</name>
<accession>A0A834WHT2</accession>
<organism evidence="1 2">
    <name type="scientific">Senna tora</name>
    <dbReference type="NCBI Taxonomy" id="362788"/>
    <lineage>
        <taxon>Eukaryota</taxon>
        <taxon>Viridiplantae</taxon>
        <taxon>Streptophyta</taxon>
        <taxon>Embryophyta</taxon>
        <taxon>Tracheophyta</taxon>
        <taxon>Spermatophyta</taxon>
        <taxon>Magnoliopsida</taxon>
        <taxon>eudicotyledons</taxon>
        <taxon>Gunneridae</taxon>
        <taxon>Pentapetalae</taxon>
        <taxon>rosids</taxon>
        <taxon>fabids</taxon>
        <taxon>Fabales</taxon>
        <taxon>Fabaceae</taxon>
        <taxon>Caesalpinioideae</taxon>
        <taxon>Cassia clade</taxon>
        <taxon>Senna</taxon>
    </lineage>
</organism>
<evidence type="ECO:0000313" key="2">
    <source>
        <dbReference type="Proteomes" id="UP000634136"/>
    </source>
</evidence>
<reference evidence="1" key="1">
    <citation type="submission" date="2020-09" db="EMBL/GenBank/DDBJ databases">
        <title>Genome-Enabled Discovery of Anthraquinone Biosynthesis in Senna tora.</title>
        <authorList>
            <person name="Kang S.-H."/>
            <person name="Pandey R.P."/>
            <person name="Lee C.-M."/>
            <person name="Sim J.-S."/>
            <person name="Jeong J.-T."/>
            <person name="Choi B.-S."/>
            <person name="Jung M."/>
            <person name="Ginzburg D."/>
            <person name="Zhao K."/>
            <person name="Won S.Y."/>
            <person name="Oh T.-J."/>
            <person name="Yu Y."/>
            <person name="Kim N.-H."/>
            <person name="Lee O.R."/>
            <person name="Lee T.-H."/>
            <person name="Bashyal P."/>
            <person name="Kim T.-S."/>
            <person name="Lee W.-H."/>
            <person name="Kawkins C."/>
            <person name="Kim C.-K."/>
            <person name="Kim J.S."/>
            <person name="Ahn B.O."/>
            <person name="Rhee S.Y."/>
            <person name="Sohng J.K."/>
        </authorList>
    </citation>
    <scope>NUCLEOTIDE SEQUENCE</scope>
    <source>
        <tissue evidence="1">Leaf</tissue>
    </source>
</reference>
<proteinExistence type="predicted"/>
<comment type="caution">
    <text evidence="1">The sequence shown here is derived from an EMBL/GenBank/DDBJ whole genome shotgun (WGS) entry which is preliminary data.</text>
</comment>
<gene>
    <name evidence="1" type="ORF">G2W53_031488</name>
</gene>
<sequence length="25" mass="2742">MTDSWVAFVNAVVLWAVGLTDGVQY</sequence>